<dbReference type="AlphaFoldDB" id="A0A132B927"/>
<feature type="region of interest" description="Disordered" evidence="1">
    <location>
        <begin position="549"/>
        <end position="576"/>
    </location>
</feature>
<feature type="compositionally biased region" description="Basic and acidic residues" evidence="1">
    <location>
        <begin position="148"/>
        <end position="161"/>
    </location>
</feature>
<feature type="compositionally biased region" description="Basic and acidic residues" evidence="1">
    <location>
        <begin position="512"/>
        <end position="521"/>
    </location>
</feature>
<feature type="compositionally biased region" description="Basic residues" evidence="1">
    <location>
        <begin position="136"/>
        <end position="147"/>
    </location>
</feature>
<organism evidence="2 3">
    <name type="scientific">Mollisia scopiformis</name>
    <name type="common">Conifer needle endophyte fungus</name>
    <name type="synonym">Phialocephala scopiformis</name>
    <dbReference type="NCBI Taxonomy" id="149040"/>
    <lineage>
        <taxon>Eukaryota</taxon>
        <taxon>Fungi</taxon>
        <taxon>Dikarya</taxon>
        <taxon>Ascomycota</taxon>
        <taxon>Pezizomycotina</taxon>
        <taxon>Leotiomycetes</taxon>
        <taxon>Helotiales</taxon>
        <taxon>Mollisiaceae</taxon>
        <taxon>Mollisia</taxon>
    </lineage>
</organism>
<dbReference type="GeneID" id="28816499"/>
<dbReference type="Proteomes" id="UP000070700">
    <property type="component" value="Unassembled WGS sequence"/>
</dbReference>
<feature type="compositionally biased region" description="Polar residues" evidence="1">
    <location>
        <begin position="175"/>
        <end position="194"/>
    </location>
</feature>
<evidence type="ECO:0000313" key="2">
    <source>
        <dbReference type="EMBL" id="KUJ08905.1"/>
    </source>
</evidence>
<feature type="region of interest" description="Disordered" evidence="1">
    <location>
        <begin position="353"/>
        <end position="521"/>
    </location>
</feature>
<dbReference type="RefSeq" id="XP_018063260.1">
    <property type="nucleotide sequence ID" value="XM_018206773.1"/>
</dbReference>
<dbReference type="KEGG" id="psco:LY89DRAFT_328852"/>
<protein>
    <submittedName>
        <fullName evidence="2">Uncharacterized protein</fullName>
    </submittedName>
</protein>
<feature type="region of interest" description="Disordered" evidence="1">
    <location>
        <begin position="862"/>
        <end position="967"/>
    </location>
</feature>
<feature type="region of interest" description="Disordered" evidence="1">
    <location>
        <begin position="109"/>
        <end position="224"/>
    </location>
</feature>
<evidence type="ECO:0000313" key="3">
    <source>
        <dbReference type="Proteomes" id="UP000070700"/>
    </source>
</evidence>
<feature type="compositionally biased region" description="Acidic residues" evidence="1">
    <location>
        <begin position="111"/>
        <end position="120"/>
    </location>
</feature>
<keyword evidence="3" id="KW-1185">Reference proteome</keyword>
<reference evidence="2 3" key="1">
    <citation type="submission" date="2015-10" db="EMBL/GenBank/DDBJ databases">
        <title>Full genome of DAOMC 229536 Phialocephala scopiformis, a fungal endophyte of spruce producing the potent anti-insectan compound rugulosin.</title>
        <authorList>
            <consortium name="DOE Joint Genome Institute"/>
            <person name="Walker A.K."/>
            <person name="Frasz S.L."/>
            <person name="Seifert K.A."/>
            <person name="Miller J.D."/>
            <person name="Mondo S.J."/>
            <person name="Labutti K."/>
            <person name="Lipzen A."/>
            <person name="Dockter R."/>
            <person name="Kennedy M."/>
            <person name="Grigoriev I.V."/>
            <person name="Spatafora J.W."/>
        </authorList>
    </citation>
    <scope>NUCLEOTIDE SEQUENCE [LARGE SCALE GENOMIC DNA]</scope>
    <source>
        <strain evidence="2 3">CBS 120377</strain>
    </source>
</reference>
<feature type="compositionally biased region" description="Low complexity" evidence="1">
    <location>
        <begin position="403"/>
        <end position="415"/>
    </location>
</feature>
<feature type="compositionally biased region" description="Low complexity" evidence="1">
    <location>
        <begin position="210"/>
        <end position="219"/>
    </location>
</feature>
<feature type="compositionally biased region" description="Polar residues" evidence="1">
    <location>
        <begin position="831"/>
        <end position="840"/>
    </location>
</feature>
<feature type="compositionally biased region" description="Polar residues" evidence="1">
    <location>
        <begin position="915"/>
        <end position="927"/>
    </location>
</feature>
<feature type="compositionally biased region" description="Basic and acidic residues" evidence="1">
    <location>
        <begin position="723"/>
        <end position="736"/>
    </location>
</feature>
<dbReference type="PROSITE" id="PS50096">
    <property type="entry name" value="IQ"/>
    <property type="match status" value="1"/>
</dbReference>
<accession>A0A132B927</accession>
<feature type="region of interest" description="Disordered" evidence="1">
    <location>
        <begin position="785"/>
        <end position="841"/>
    </location>
</feature>
<feature type="compositionally biased region" description="Low complexity" evidence="1">
    <location>
        <begin position="484"/>
        <end position="499"/>
    </location>
</feature>
<dbReference type="InParanoid" id="A0A132B927"/>
<feature type="compositionally biased region" description="Polar residues" evidence="1">
    <location>
        <begin position="891"/>
        <end position="904"/>
    </location>
</feature>
<feature type="compositionally biased region" description="Low complexity" evidence="1">
    <location>
        <begin position="162"/>
        <end position="173"/>
    </location>
</feature>
<dbReference type="OrthoDB" id="5386674at2759"/>
<sequence>MGSTELRGRSGLARKNTFQRMLDLEQKNKVNRMQASQHVPQLVHTSTALGRESISSISNREFRPPTLQVTGRAMTTPALSIALPTPMSNTNGNGTTRKYVISQSGDLIPQELDDSEDDSDTSSICHSPGWDDLSGKKKKQEKKAKEQRRREREKAEKEAKAAQKAMAKLTKAAPANSSKKLSRMSITIDRSNTAPILPTVQDVQPPVEEPSPSRQSTTTRPRRGSIEAGLKSFISTRSGISVPWKTSQNMSGQSPNHEFIPSRSISKATTGGFIGGLKLRQSEEAATQDIIRRLKTGAGDENKGLLSTDTLLKSSTNLSSAASITESIRPISIYEESIRTPQQWDEIYSQAAHLARGPRPVELADDTPIMERNIKKNRKKHPPTSRYFPLESEDSNSSKRESSTASTRTSAHSGAPSSDDRNGQGQTSSAERPATGGHNSSLGETRGRSDSYVGHQRKQSREQSLAGFQDEVQLSDTNGDSKRPGSSKSSFFRRSSLPRESNREAPSTIRPGTRDSSVDTHVKEAVITNPFLNEEYVVPQLHLGEFTASPLDEKPVNHKKTSSKSSQSFPGPKGLKVTTKPTFFKLPTENLEEKSQVVPPSPTGSFVSAVETQATLRPKASQRALTTGTIVKSSTKPKHIVEEYRPPTIVHDFAVRSKSPPSASPDTIRARPSSRKGSQNATPITSNSNSSTTSHTRSITDSSEEYSTLDDFSNITTPSISRPHSEKDYSRSMDELNRKTNTKLMKRLSREQGVIHNGLNGHPVMTGAIPFDDGASQRDSWCRTAMPMDSSEGEDRMKTPTGKKRSTDFVVSKPESTLPKVSDGPPPKTSDGLSNSNCSGIQRRPSLARSISTPDLQQDLSFLPPLKHQALTKPQKKSRGFLGRRTKESKQASVSSDTEKSPTSLVRPPPPITLSKDSNTTVTKSEGSSPTSPQPPSQYLQNARLNIGGPRSPKFPHSGNPHLSSNNNNAEPVAKMFVVCCSCKYFHDMPSKIYECMAKPDNVVTDTKLGVSGVISTSVKCPWCGHGMSTSCCAGYAAVVYLREKFH</sequence>
<feature type="compositionally biased region" description="Low complexity" evidence="1">
    <location>
        <begin position="682"/>
        <end position="701"/>
    </location>
</feature>
<gene>
    <name evidence="2" type="ORF">LY89DRAFT_328852</name>
</gene>
<evidence type="ECO:0000256" key="1">
    <source>
        <dbReference type="SAM" id="MobiDB-lite"/>
    </source>
</evidence>
<dbReference type="EMBL" id="KQ947434">
    <property type="protein sequence ID" value="KUJ08905.1"/>
    <property type="molecule type" value="Genomic_DNA"/>
</dbReference>
<feature type="compositionally biased region" description="Polar residues" evidence="1">
    <location>
        <begin position="710"/>
        <end position="722"/>
    </location>
</feature>
<name>A0A132B927_MOLSC</name>
<feature type="region of interest" description="Disordered" evidence="1">
    <location>
        <begin position="651"/>
        <end position="736"/>
    </location>
</feature>
<proteinExistence type="predicted"/>
<feature type="compositionally biased region" description="Basic residues" evidence="1">
    <location>
        <begin position="874"/>
        <end position="884"/>
    </location>
</feature>